<dbReference type="RefSeq" id="WP_073333960.1">
    <property type="nucleotide sequence ID" value="NZ_FQTT01000016.1"/>
</dbReference>
<dbReference type="Proteomes" id="UP000184291">
    <property type="component" value="Unassembled WGS sequence"/>
</dbReference>
<dbReference type="AlphaFoldDB" id="A0A1M4S3R2"/>
<keyword evidence="4" id="KW-1185">Reference proteome</keyword>
<keyword evidence="2" id="KW-0812">Transmembrane</keyword>
<evidence type="ECO:0000313" key="4">
    <source>
        <dbReference type="Proteomes" id="UP000184291"/>
    </source>
</evidence>
<name>A0A1M4S3R2_9ACTO</name>
<proteinExistence type="predicted"/>
<feature type="transmembrane region" description="Helical" evidence="2">
    <location>
        <begin position="61"/>
        <end position="77"/>
    </location>
</feature>
<feature type="compositionally biased region" description="Basic and acidic residues" evidence="1">
    <location>
        <begin position="143"/>
        <end position="155"/>
    </location>
</feature>
<dbReference type="EMBL" id="FQTT01000016">
    <property type="protein sequence ID" value="SHE26845.1"/>
    <property type="molecule type" value="Genomic_DNA"/>
</dbReference>
<dbReference type="STRING" id="1892869.ACGLYG10_3100"/>
<evidence type="ECO:0000313" key="3">
    <source>
        <dbReference type="EMBL" id="SHE26845.1"/>
    </source>
</evidence>
<keyword evidence="2" id="KW-1133">Transmembrane helix</keyword>
<feature type="compositionally biased region" description="Basic residues" evidence="1">
    <location>
        <begin position="156"/>
        <end position="166"/>
    </location>
</feature>
<feature type="region of interest" description="Disordered" evidence="1">
    <location>
        <begin position="143"/>
        <end position="179"/>
    </location>
</feature>
<feature type="compositionally biased region" description="Gly residues" evidence="1">
    <location>
        <begin position="167"/>
        <end position="179"/>
    </location>
</feature>
<sequence>MSSIGGRVRDWFNGGDPDGRAKLRAWARGHDGRSEGYTYGMMGPAVGLSVLAALLYAPTKGYGSIVALVLAIFLLLGRQMIERQVARDAADLHEAERQYARTRNSEYLDFTELRAGGLLEDNKMLTRETRDWLTGRVEWAQGEKEKLARRAERAERRRAKGNKGRGRSGNGGRNSGSKR</sequence>
<gene>
    <name evidence="3" type="ORF">ACGLYG10_3100</name>
</gene>
<evidence type="ECO:0000256" key="1">
    <source>
        <dbReference type="SAM" id="MobiDB-lite"/>
    </source>
</evidence>
<protein>
    <submittedName>
        <fullName evidence="3">Uncharacterized protein</fullName>
    </submittedName>
</protein>
<reference evidence="4" key="1">
    <citation type="submission" date="2016-09" db="EMBL/GenBank/DDBJ databases">
        <authorList>
            <person name="Strepis N."/>
        </authorList>
    </citation>
    <scope>NUCLEOTIDE SEQUENCE [LARGE SCALE GENOMIC DNA]</scope>
</reference>
<accession>A0A1M4S3R2</accession>
<feature type="transmembrane region" description="Helical" evidence="2">
    <location>
        <begin position="36"/>
        <end position="55"/>
    </location>
</feature>
<dbReference type="OrthoDB" id="5689045at2"/>
<evidence type="ECO:0000256" key="2">
    <source>
        <dbReference type="SAM" id="Phobius"/>
    </source>
</evidence>
<organism evidence="3 4">
    <name type="scientific">Actinomyces glycerinitolerans</name>
    <dbReference type="NCBI Taxonomy" id="1892869"/>
    <lineage>
        <taxon>Bacteria</taxon>
        <taxon>Bacillati</taxon>
        <taxon>Actinomycetota</taxon>
        <taxon>Actinomycetes</taxon>
        <taxon>Actinomycetales</taxon>
        <taxon>Actinomycetaceae</taxon>
        <taxon>Actinomyces</taxon>
    </lineage>
</organism>
<keyword evidence="2" id="KW-0472">Membrane</keyword>